<dbReference type="Pfam" id="PF12720">
    <property type="entry name" value="DUF3807"/>
    <property type="match status" value="1"/>
</dbReference>
<evidence type="ECO:0000313" key="2">
    <source>
        <dbReference type="Proteomes" id="UP000504637"/>
    </source>
</evidence>
<dbReference type="GeneID" id="54364787"/>
<protein>
    <submittedName>
        <fullName evidence="3">Uncharacterized protein</fullName>
    </submittedName>
</protein>
<dbReference type="RefSeq" id="XP_033461427.1">
    <property type="nucleotide sequence ID" value="XM_033606987.1"/>
</dbReference>
<accession>A0A6J3M8K7</accession>
<dbReference type="Proteomes" id="UP000504637">
    <property type="component" value="Unplaced"/>
</dbReference>
<dbReference type="AlphaFoldDB" id="A0A6J3M8K7"/>
<organism evidence="3">
    <name type="scientific">Dissoconium aciculare CBS 342.82</name>
    <dbReference type="NCBI Taxonomy" id="1314786"/>
    <lineage>
        <taxon>Eukaryota</taxon>
        <taxon>Fungi</taxon>
        <taxon>Dikarya</taxon>
        <taxon>Ascomycota</taxon>
        <taxon>Pezizomycotina</taxon>
        <taxon>Dothideomycetes</taxon>
        <taxon>Dothideomycetidae</taxon>
        <taxon>Mycosphaerellales</taxon>
        <taxon>Dissoconiaceae</taxon>
        <taxon>Dissoconium</taxon>
    </lineage>
</organism>
<evidence type="ECO:0000256" key="1">
    <source>
        <dbReference type="SAM" id="MobiDB-lite"/>
    </source>
</evidence>
<feature type="compositionally biased region" description="Basic and acidic residues" evidence="1">
    <location>
        <begin position="222"/>
        <end position="231"/>
    </location>
</feature>
<dbReference type="OrthoDB" id="5422320at2759"/>
<feature type="region of interest" description="Disordered" evidence="1">
    <location>
        <begin position="89"/>
        <end position="146"/>
    </location>
</feature>
<gene>
    <name evidence="3" type="ORF">K489DRAFT_400263</name>
</gene>
<evidence type="ECO:0000313" key="3">
    <source>
        <dbReference type="RefSeq" id="XP_033461427.1"/>
    </source>
</evidence>
<dbReference type="InterPro" id="IPR024526">
    <property type="entry name" value="DUF3807"/>
</dbReference>
<dbReference type="PANTHER" id="PTHR40642">
    <property type="entry name" value="YALI0F31295P"/>
    <property type="match status" value="1"/>
</dbReference>
<reference evidence="3" key="3">
    <citation type="submission" date="2025-08" db="UniProtKB">
        <authorList>
            <consortium name="RefSeq"/>
        </authorList>
    </citation>
    <scope>IDENTIFICATION</scope>
    <source>
        <strain evidence="3">CBS 342.82</strain>
    </source>
</reference>
<proteinExistence type="predicted"/>
<reference evidence="3" key="2">
    <citation type="submission" date="2020-04" db="EMBL/GenBank/DDBJ databases">
        <authorList>
            <consortium name="NCBI Genome Project"/>
        </authorList>
    </citation>
    <scope>NUCLEOTIDE SEQUENCE</scope>
    <source>
        <strain evidence="3">CBS 342.82</strain>
    </source>
</reference>
<feature type="region of interest" description="Disordered" evidence="1">
    <location>
        <begin position="222"/>
        <end position="272"/>
    </location>
</feature>
<sequence length="303" mass="33856">MSSPRAPGLRLSRRAGCFVCTSTCPMITLDIITTKVGSQPENYSTGNDDEDGGNAATKLEIILVDRAVIAKGGWVDGSQDLSSYADFDTTSRRKRHDTRKAHAESEGVRPIAAMPSKGAQKDGAKYHQKPARNDGANQSSANPPRVTEDDLLNFQFRHFGDDSRPIEWFVPPSVALAYDPNHDPNDEDGLGYYLDGVKRTLTDANVEWFRARELHELKQRQEKREAERLEGEAESEAVDQHHSPAQQDQKPHRGGGNVPYDERKKRSWEGFIAGKDAVQGSLTHRRIARELDDQKVEAVEMDY</sequence>
<dbReference type="PANTHER" id="PTHR40642:SF1">
    <property type="entry name" value="YALI0F31295P"/>
    <property type="match status" value="1"/>
</dbReference>
<reference evidence="3" key="1">
    <citation type="submission" date="2020-01" db="EMBL/GenBank/DDBJ databases">
        <authorList>
            <consortium name="DOE Joint Genome Institute"/>
            <person name="Haridas S."/>
            <person name="Albert R."/>
            <person name="Binder M."/>
            <person name="Bloem J."/>
            <person name="Labutti K."/>
            <person name="Salamov A."/>
            <person name="Andreopoulos B."/>
            <person name="Baker S.E."/>
            <person name="Barry K."/>
            <person name="Bills G."/>
            <person name="Bluhm B.H."/>
            <person name="Cannon C."/>
            <person name="Castanera R."/>
            <person name="Culley D.E."/>
            <person name="Daum C."/>
            <person name="Ezra D."/>
            <person name="Gonzalez J.B."/>
            <person name="Henrissat B."/>
            <person name="Kuo A."/>
            <person name="Liang C."/>
            <person name="Lipzen A."/>
            <person name="Lutzoni F."/>
            <person name="Magnuson J."/>
            <person name="Mondo S."/>
            <person name="Nolan M."/>
            <person name="Ohm R."/>
            <person name="Pangilinan J."/>
            <person name="Park H.-J."/>
            <person name="Ramirez L."/>
            <person name="Alfaro M."/>
            <person name="Sun H."/>
            <person name="Tritt A."/>
            <person name="Yoshinaga Y."/>
            <person name="Zwiers L.-H."/>
            <person name="Turgeon B.G."/>
            <person name="Goodwin S.B."/>
            <person name="Spatafora J.W."/>
            <person name="Crous P.W."/>
            <person name="Grigoriev I.V."/>
        </authorList>
    </citation>
    <scope>NUCLEOTIDE SEQUENCE</scope>
    <source>
        <strain evidence="3">CBS 342.82</strain>
    </source>
</reference>
<name>A0A6J3M8K7_9PEZI</name>
<keyword evidence="2" id="KW-1185">Reference proteome</keyword>